<gene>
    <name evidence="4" type="ORF">UPYG_G00264000</name>
</gene>
<protein>
    <recommendedName>
        <fullName evidence="3">Spermatogenesis-associated protein 2 PUB-like domain-containing protein</fullName>
    </recommendedName>
</protein>
<dbReference type="PANTHER" id="PTHR15326:SF7">
    <property type="entry name" value="SPERMATOGENESIS-ASSOCIATED PROTEIN 2-LIKE PROTEIN"/>
    <property type="match status" value="1"/>
</dbReference>
<evidence type="ECO:0000313" key="4">
    <source>
        <dbReference type="EMBL" id="KAL0968223.1"/>
    </source>
</evidence>
<keyword evidence="5" id="KW-1185">Reference proteome</keyword>
<dbReference type="Gene3D" id="1.20.58.2190">
    <property type="match status" value="1"/>
</dbReference>
<comment type="caution">
    <text evidence="4">The sequence shown here is derived from an EMBL/GenBank/DDBJ whole genome shotgun (WGS) entry which is preliminary data.</text>
</comment>
<dbReference type="PANTHER" id="PTHR15326">
    <property type="entry name" value="SPERMATOGENESIS-ASSOCIATED PROTEIN 2/TAMOZHENNIC"/>
    <property type="match status" value="1"/>
</dbReference>
<evidence type="ECO:0000313" key="5">
    <source>
        <dbReference type="Proteomes" id="UP001557470"/>
    </source>
</evidence>
<feature type="domain" description="Spermatogenesis-associated protein 2 PUB-like" evidence="3">
    <location>
        <begin position="112"/>
        <end position="236"/>
    </location>
</feature>
<name>A0ABD0WEB5_UMBPY</name>
<feature type="region of interest" description="Disordered" evidence="2">
    <location>
        <begin position="321"/>
        <end position="351"/>
    </location>
</feature>
<comment type="similarity">
    <text evidence="1">Belongs to the SPATA2 family.</text>
</comment>
<dbReference type="AlphaFoldDB" id="A0ABD0WEB5"/>
<dbReference type="InterPro" id="IPR048839">
    <property type="entry name" value="SPATA2_PUB-like"/>
</dbReference>
<dbReference type="Proteomes" id="UP001557470">
    <property type="component" value="Unassembled WGS sequence"/>
</dbReference>
<organism evidence="4 5">
    <name type="scientific">Umbra pygmaea</name>
    <name type="common">Eastern mudminnow</name>
    <dbReference type="NCBI Taxonomy" id="75934"/>
    <lineage>
        <taxon>Eukaryota</taxon>
        <taxon>Metazoa</taxon>
        <taxon>Chordata</taxon>
        <taxon>Craniata</taxon>
        <taxon>Vertebrata</taxon>
        <taxon>Euteleostomi</taxon>
        <taxon>Actinopterygii</taxon>
        <taxon>Neopterygii</taxon>
        <taxon>Teleostei</taxon>
        <taxon>Protacanthopterygii</taxon>
        <taxon>Esociformes</taxon>
        <taxon>Umbridae</taxon>
        <taxon>Umbra</taxon>
    </lineage>
</organism>
<sequence length="531" mass="58465">MDGILLEVQVTIIDSSSSVKLLYTSYQSFAEMSVPGKEFRNLVALYQLSLEQQILQGDSNLVCKDEGLCKEVEELLRDGCSQDTHSLLGLDPLRVMEESLKSAPVPPVKGRVGLKGLARAFELLELAAVNLFLCPWRKEYKVVKTFSGMFTHYVKPVLSMQQVAHLFGLLGYQASEARHQEELSLRSPALPMDTLISLACGFYIARCECCLLLNAIGPQAGWVEWELNLVQERRKGHSLQKALDNSMRRLETIPEKENTLELSAMEGEMDLYTDDLRCLPVNFNTSPSSTRDSNGLTAQRDNVCVSTLHCQLTRTTSLATTRNTPIQKQRDFTTEDLASSHEGDSCGQSGHVSPVSLGGSCVTSYSSIGVCVKHGRNCNRSGVSSCLPEKCNAARPDLMEDSDNSRASSWPRVCGDRGAFPPHSNTEPADDFQAGNPPLSIPFHDCCLTAKPEPGVMCFTCRVFHTSACKEATTCLRNHDVNKLGLCTSPGCSKGSFVLCRYCSAEFCKDCWYREPLNCPCGQLFDQSSSV</sequence>
<evidence type="ECO:0000256" key="1">
    <source>
        <dbReference type="ARBA" id="ARBA00038142"/>
    </source>
</evidence>
<feature type="compositionally biased region" description="Basic and acidic residues" evidence="2">
    <location>
        <begin position="328"/>
        <end position="344"/>
    </location>
</feature>
<proteinExistence type="inferred from homology"/>
<accession>A0ABD0WEB5</accession>
<dbReference type="EMBL" id="JAGEUA010000008">
    <property type="protein sequence ID" value="KAL0968223.1"/>
    <property type="molecule type" value="Genomic_DNA"/>
</dbReference>
<evidence type="ECO:0000256" key="2">
    <source>
        <dbReference type="SAM" id="MobiDB-lite"/>
    </source>
</evidence>
<reference evidence="4 5" key="1">
    <citation type="submission" date="2024-06" db="EMBL/GenBank/DDBJ databases">
        <authorList>
            <person name="Pan Q."/>
            <person name="Wen M."/>
            <person name="Jouanno E."/>
            <person name="Zahm M."/>
            <person name="Klopp C."/>
            <person name="Cabau C."/>
            <person name="Louis A."/>
            <person name="Berthelot C."/>
            <person name="Parey E."/>
            <person name="Roest Crollius H."/>
            <person name="Montfort J."/>
            <person name="Robinson-Rechavi M."/>
            <person name="Bouchez O."/>
            <person name="Lampietro C."/>
            <person name="Lopez Roques C."/>
            <person name="Donnadieu C."/>
            <person name="Postlethwait J."/>
            <person name="Bobe J."/>
            <person name="Verreycken H."/>
            <person name="Guiguen Y."/>
        </authorList>
    </citation>
    <scope>NUCLEOTIDE SEQUENCE [LARGE SCALE GENOMIC DNA]</scope>
    <source>
        <strain evidence="4">Up_M1</strain>
        <tissue evidence="4">Testis</tissue>
    </source>
</reference>
<evidence type="ECO:0000259" key="3">
    <source>
        <dbReference type="Pfam" id="PF21388"/>
    </source>
</evidence>
<dbReference type="Pfam" id="PF21388">
    <property type="entry name" value="SPATA2_PUB-like"/>
    <property type="match status" value="1"/>
</dbReference>